<evidence type="ECO:0000256" key="2">
    <source>
        <dbReference type="ARBA" id="ARBA00022771"/>
    </source>
</evidence>
<feature type="domain" description="F-box" evidence="4">
    <location>
        <begin position="111"/>
        <end position="148"/>
    </location>
</feature>
<dbReference type="InterPro" id="IPR013083">
    <property type="entry name" value="Znf_RING/FYVE/PHD"/>
</dbReference>
<dbReference type="AlphaFoldDB" id="A0A8D8F6Q2"/>
<dbReference type="InterPro" id="IPR001810">
    <property type="entry name" value="F-box_dom"/>
</dbReference>
<evidence type="ECO:0000313" key="5">
    <source>
        <dbReference type="EMBL" id="CAG6459645.1"/>
    </source>
</evidence>
<keyword evidence="1" id="KW-0479">Metal-binding</keyword>
<dbReference type="CDD" id="cd09917">
    <property type="entry name" value="F-box_SF"/>
    <property type="match status" value="1"/>
</dbReference>
<evidence type="ECO:0000256" key="3">
    <source>
        <dbReference type="ARBA" id="ARBA00022833"/>
    </source>
</evidence>
<keyword evidence="3" id="KW-0862">Zinc</keyword>
<reference evidence="5" key="1">
    <citation type="submission" date="2021-05" db="EMBL/GenBank/DDBJ databases">
        <authorList>
            <person name="Alioto T."/>
            <person name="Alioto T."/>
            <person name="Gomez Garrido J."/>
        </authorList>
    </citation>
    <scope>NUCLEOTIDE SEQUENCE</scope>
</reference>
<dbReference type="Gene3D" id="3.30.40.10">
    <property type="entry name" value="Zinc/RING finger domain, C3HC4 (zinc finger)"/>
    <property type="match status" value="1"/>
</dbReference>
<dbReference type="SMART" id="SM00249">
    <property type="entry name" value="PHD"/>
    <property type="match status" value="1"/>
</dbReference>
<dbReference type="Gene3D" id="1.20.1280.50">
    <property type="match status" value="1"/>
</dbReference>
<dbReference type="PANTHER" id="PTHR38926">
    <property type="entry name" value="F-BOX DOMAIN CONTAINING PROTEIN, EXPRESSED"/>
    <property type="match status" value="1"/>
</dbReference>
<dbReference type="GO" id="GO:0008270">
    <property type="term" value="F:zinc ion binding"/>
    <property type="evidence" value="ECO:0007669"/>
    <property type="project" value="UniProtKB-KW"/>
</dbReference>
<organism evidence="5">
    <name type="scientific">Culex pipiens</name>
    <name type="common">House mosquito</name>
    <dbReference type="NCBI Taxonomy" id="7175"/>
    <lineage>
        <taxon>Eukaryota</taxon>
        <taxon>Metazoa</taxon>
        <taxon>Ecdysozoa</taxon>
        <taxon>Arthropoda</taxon>
        <taxon>Hexapoda</taxon>
        <taxon>Insecta</taxon>
        <taxon>Pterygota</taxon>
        <taxon>Neoptera</taxon>
        <taxon>Endopterygota</taxon>
        <taxon>Diptera</taxon>
        <taxon>Nematocera</taxon>
        <taxon>Culicoidea</taxon>
        <taxon>Culicidae</taxon>
        <taxon>Culicinae</taxon>
        <taxon>Culicini</taxon>
        <taxon>Culex</taxon>
        <taxon>Culex</taxon>
    </lineage>
</organism>
<dbReference type="InterPro" id="IPR032675">
    <property type="entry name" value="LRR_dom_sf"/>
</dbReference>
<sequence>MTQCRSCNANIDADAEWTVQCSGQCGLSFHVRCSHLTPSQYSAWSDEVGLLWFCPECLPQFNPAVDAIRKSTVTRVEDLETKLDRGLDRVEGLLMGMSGSGTNLVQEPKDEVLLPALPTELWELIFQHLNLYTLKTVRLTCRSWNEIVTCCPSLSNGYVFKISMPPKATDIKHLRKVLAWPGQYTNVKVTLEPFANPFQAVWWKSAWQSFGQNVQILKCKAKNETNPIMMEMLSCMPNLKDFTYDQTDDWRDRMMEGLIDDIPSTFRLDNVQRLLLEKTDLNVGMISIFTRIFKKLKVIKFKTRCGPLFMMENGYEQKCVDLLRANRNTLEEVKLYPTNRILDVLTNFDKIQLKRVSLDYNENVTIGKIIQLTKRQTKIERLHIIVKFQNISALYDIVRNLPNLKSFKFSLPESEAALNAIPAFLSTLTKLKTLGIRTLSVPNAEAGFSFGEASLPKLRNFKAILVYFAKDSLPSFVARCPQLRTVLLRNARIHWADFPALVTRAPSLDQLKLLYLEKHCPGQDVLTNVPTQTSNLRHLQLTGCEVPEELVRNVGYLCPKLELLYMSRFPAFREWLRDSTMEELCPTLEHLRELKLYDFEYLSERALECLVENCPGLGKLLLGDCALINEDVARDVLRPLKGAELIFNCAMYKDRKKPRG</sequence>
<dbReference type="Gene3D" id="3.80.10.10">
    <property type="entry name" value="Ribonuclease Inhibitor"/>
    <property type="match status" value="1"/>
</dbReference>
<dbReference type="InterPro" id="IPR001965">
    <property type="entry name" value="Znf_PHD"/>
</dbReference>
<dbReference type="InterPro" id="IPR036047">
    <property type="entry name" value="F-box-like_dom_sf"/>
</dbReference>
<dbReference type="PANTHER" id="PTHR38926:SF5">
    <property type="entry name" value="F-BOX AND LEUCINE-RICH REPEAT PROTEIN 6"/>
    <property type="match status" value="1"/>
</dbReference>
<dbReference type="SUPFAM" id="SSF81383">
    <property type="entry name" value="F-box domain"/>
    <property type="match status" value="1"/>
</dbReference>
<dbReference type="PROSITE" id="PS50181">
    <property type="entry name" value="FBOX"/>
    <property type="match status" value="1"/>
</dbReference>
<proteinExistence type="predicted"/>
<dbReference type="InterPro" id="IPR019786">
    <property type="entry name" value="Zinc_finger_PHD-type_CS"/>
</dbReference>
<dbReference type="Pfam" id="PF12937">
    <property type="entry name" value="F-box-like"/>
    <property type="match status" value="1"/>
</dbReference>
<accession>A0A8D8F6Q2</accession>
<dbReference type="InterPro" id="IPR011011">
    <property type="entry name" value="Znf_FYVE_PHD"/>
</dbReference>
<evidence type="ECO:0000256" key="1">
    <source>
        <dbReference type="ARBA" id="ARBA00022723"/>
    </source>
</evidence>
<protein>
    <submittedName>
        <fullName evidence="5">(northern house mosquito) hypothetical protein</fullName>
    </submittedName>
</protein>
<dbReference type="SUPFAM" id="SSF57903">
    <property type="entry name" value="FYVE/PHD zinc finger"/>
    <property type="match status" value="1"/>
</dbReference>
<dbReference type="SUPFAM" id="SSF52047">
    <property type="entry name" value="RNI-like"/>
    <property type="match status" value="1"/>
</dbReference>
<keyword evidence="2" id="KW-0863">Zinc-finger</keyword>
<dbReference type="PROSITE" id="PS01359">
    <property type="entry name" value="ZF_PHD_1"/>
    <property type="match status" value="1"/>
</dbReference>
<dbReference type="EMBL" id="HBUE01038148">
    <property type="protein sequence ID" value="CAG6459645.1"/>
    <property type="molecule type" value="Transcribed_RNA"/>
</dbReference>
<dbReference type="SMART" id="SM00256">
    <property type="entry name" value="FBOX"/>
    <property type="match status" value="1"/>
</dbReference>
<evidence type="ECO:0000259" key="4">
    <source>
        <dbReference type="PROSITE" id="PS50181"/>
    </source>
</evidence>
<name>A0A8D8F6Q2_CULPI</name>